<keyword evidence="3" id="KW-1185">Reference proteome</keyword>
<feature type="region of interest" description="Disordered" evidence="1">
    <location>
        <begin position="36"/>
        <end position="117"/>
    </location>
</feature>
<dbReference type="EMBL" id="JAYXHS010000004">
    <property type="protein sequence ID" value="MEC5387860.1"/>
    <property type="molecule type" value="Genomic_DNA"/>
</dbReference>
<sequence length="117" mass="11529">MKPFNPQCLTGPTSPKNRTSLLTACVVGAALALSACKKEEPPTSPVTPDTVPQSSMSGDASSALPADTPPLTPPPGDGTSSSSSASSMSSSSTPAGASPSSLIEESPRQVLSVTSVA</sequence>
<proteinExistence type="predicted"/>
<organism evidence="2 3">
    <name type="scientific">Uliginosibacterium silvisoli</name>
    <dbReference type="NCBI Taxonomy" id="3114758"/>
    <lineage>
        <taxon>Bacteria</taxon>
        <taxon>Pseudomonadati</taxon>
        <taxon>Pseudomonadota</taxon>
        <taxon>Betaproteobacteria</taxon>
        <taxon>Rhodocyclales</taxon>
        <taxon>Zoogloeaceae</taxon>
        <taxon>Uliginosibacterium</taxon>
    </lineage>
</organism>
<comment type="caution">
    <text evidence="2">The sequence shown here is derived from an EMBL/GenBank/DDBJ whole genome shotgun (WGS) entry which is preliminary data.</text>
</comment>
<evidence type="ECO:0000313" key="3">
    <source>
        <dbReference type="Proteomes" id="UP001331561"/>
    </source>
</evidence>
<evidence type="ECO:0000256" key="1">
    <source>
        <dbReference type="SAM" id="MobiDB-lite"/>
    </source>
</evidence>
<dbReference type="RefSeq" id="WP_327600834.1">
    <property type="nucleotide sequence ID" value="NZ_JAYXHS010000004.1"/>
</dbReference>
<feature type="compositionally biased region" description="Pro residues" evidence="1">
    <location>
        <begin position="67"/>
        <end position="76"/>
    </location>
</feature>
<feature type="compositionally biased region" description="Low complexity" evidence="1">
    <location>
        <begin position="77"/>
        <end position="102"/>
    </location>
</feature>
<reference evidence="2 3" key="1">
    <citation type="submission" date="2024-01" db="EMBL/GenBank/DDBJ databases">
        <title>Uliginosibacterium soil sp. nov.</title>
        <authorList>
            <person name="Lv Y."/>
        </authorList>
    </citation>
    <scope>NUCLEOTIDE SEQUENCE [LARGE SCALE GENOMIC DNA]</scope>
    <source>
        <strain evidence="2 3">H3</strain>
    </source>
</reference>
<evidence type="ECO:0000313" key="2">
    <source>
        <dbReference type="EMBL" id="MEC5387860.1"/>
    </source>
</evidence>
<protein>
    <submittedName>
        <fullName evidence="2">Uncharacterized protein</fullName>
    </submittedName>
</protein>
<feature type="compositionally biased region" description="Low complexity" evidence="1">
    <location>
        <begin position="46"/>
        <end position="55"/>
    </location>
</feature>
<accession>A0ABU6K9A8</accession>
<gene>
    <name evidence="2" type="ORF">VVD49_19160</name>
</gene>
<name>A0ABU6K9A8_9RHOO</name>
<dbReference type="Proteomes" id="UP001331561">
    <property type="component" value="Unassembled WGS sequence"/>
</dbReference>